<dbReference type="Gene3D" id="3.10.520.10">
    <property type="entry name" value="ApbE-like domains"/>
    <property type="match status" value="1"/>
</dbReference>
<dbReference type="GO" id="GO:0016740">
    <property type="term" value="F:transferase activity"/>
    <property type="evidence" value="ECO:0007669"/>
    <property type="project" value="UniProtKB-UniRule"/>
</dbReference>
<evidence type="ECO:0000313" key="13">
    <source>
        <dbReference type="Proteomes" id="UP000320672"/>
    </source>
</evidence>
<keyword evidence="6 10" id="KW-0274">FAD</keyword>
<evidence type="ECO:0000313" key="12">
    <source>
        <dbReference type="EMBL" id="QDS95031.1"/>
    </source>
</evidence>
<keyword evidence="5 10" id="KW-0479">Metal-binding</keyword>
<dbReference type="AlphaFoldDB" id="A0A517MJF6"/>
<dbReference type="GO" id="GO:0046872">
    <property type="term" value="F:metal ion binding"/>
    <property type="evidence" value="ECO:0007669"/>
    <property type="project" value="UniProtKB-UniRule"/>
</dbReference>
<feature type="binding site" evidence="11">
    <location>
        <position position="211"/>
    </location>
    <ligand>
        <name>Mg(2+)</name>
        <dbReference type="ChEBI" id="CHEBI:18420"/>
    </ligand>
</feature>
<reference evidence="12 13" key="1">
    <citation type="submission" date="2019-02" db="EMBL/GenBank/DDBJ databases">
        <title>Deep-cultivation of Planctomycetes and their phenomic and genomic characterization uncovers novel biology.</title>
        <authorList>
            <person name="Wiegand S."/>
            <person name="Jogler M."/>
            <person name="Boedeker C."/>
            <person name="Pinto D."/>
            <person name="Vollmers J."/>
            <person name="Rivas-Marin E."/>
            <person name="Kohn T."/>
            <person name="Peeters S.H."/>
            <person name="Heuer A."/>
            <person name="Rast P."/>
            <person name="Oberbeckmann S."/>
            <person name="Bunk B."/>
            <person name="Jeske O."/>
            <person name="Meyerdierks A."/>
            <person name="Storesund J.E."/>
            <person name="Kallscheuer N."/>
            <person name="Luecker S."/>
            <person name="Lage O.M."/>
            <person name="Pohl T."/>
            <person name="Merkel B.J."/>
            <person name="Hornburger P."/>
            <person name="Mueller R.-W."/>
            <person name="Bruemmer F."/>
            <person name="Labrenz M."/>
            <person name="Spormann A.M."/>
            <person name="Op den Camp H."/>
            <person name="Overmann J."/>
            <person name="Amann R."/>
            <person name="Jetten M.S.M."/>
            <person name="Mascher T."/>
            <person name="Medema M.H."/>
            <person name="Devos D.P."/>
            <person name="Kaster A.-K."/>
            <person name="Ovreas L."/>
            <person name="Rohde M."/>
            <person name="Galperin M.Y."/>
            <person name="Jogler C."/>
        </authorList>
    </citation>
    <scope>NUCLEOTIDE SEQUENCE [LARGE SCALE GENOMIC DNA]</scope>
    <source>
        <strain evidence="12 13">FF011L</strain>
    </source>
</reference>
<evidence type="ECO:0000256" key="10">
    <source>
        <dbReference type="PIRNR" id="PIRNR006268"/>
    </source>
</evidence>
<evidence type="ECO:0000256" key="6">
    <source>
        <dbReference type="ARBA" id="ARBA00022827"/>
    </source>
</evidence>
<dbReference type="InterPro" id="IPR024932">
    <property type="entry name" value="ApbE"/>
</dbReference>
<evidence type="ECO:0000256" key="11">
    <source>
        <dbReference type="PIRSR" id="PIRSR006268-2"/>
    </source>
</evidence>
<dbReference type="EC" id="2.7.1.180" evidence="1 10"/>
<evidence type="ECO:0000256" key="9">
    <source>
        <dbReference type="ARBA" id="ARBA00048540"/>
    </source>
</evidence>
<comment type="similarity">
    <text evidence="10">Belongs to the ApbE family.</text>
</comment>
<keyword evidence="12" id="KW-0449">Lipoprotein</keyword>
<dbReference type="PIRSF" id="PIRSF006268">
    <property type="entry name" value="ApbE"/>
    <property type="match status" value="1"/>
</dbReference>
<evidence type="ECO:0000256" key="7">
    <source>
        <dbReference type="ARBA" id="ARBA00022842"/>
    </source>
</evidence>
<evidence type="ECO:0000256" key="8">
    <source>
        <dbReference type="ARBA" id="ARBA00031306"/>
    </source>
</evidence>
<name>A0A517MJF6_9BACT</name>
<dbReference type="SUPFAM" id="SSF143631">
    <property type="entry name" value="ApbE-like"/>
    <property type="match status" value="1"/>
</dbReference>
<dbReference type="EMBL" id="CP036262">
    <property type="protein sequence ID" value="QDS95031.1"/>
    <property type="molecule type" value="Genomic_DNA"/>
</dbReference>
<keyword evidence="7 10" id="KW-0460">Magnesium</keyword>
<feature type="binding site" evidence="11">
    <location>
        <position position="328"/>
    </location>
    <ligand>
        <name>Mg(2+)</name>
        <dbReference type="ChEBI" id="CHEBI:18420"/>
    </ligand>
</feature>
<evidence type="ECO:0000256" key="4">
    <source>
        <dbReference type="ARBA" id="ARBA00022679"/>
    </source>
</evidence>
<organism evidence="12 13">
    <name type="scientific">Roseimaritima multifibrata</name>
    <dbReference type="NCBI Taxonomy" id="1930274"/>
    <lineage>
        <taxon>Bacteria</taxon>
        <taxon>Pseudomonadati</taxon>
        <taxon>Planctomycetota</taxon>
        <taxon>Planctomycetia</taxon>
        <taxon>Pirellulales</taxon>
        <taxon>Pirellulaceae</taxon>
        <taxon>Roseimaritima</taxon>
    </lineage>
</organism>
<evidence type="ECO:0000256" key="3">
    <source>
        <dbReference type="ARBA" id="ARBA00022630"/>
    </source>
</evidence>
<proteinExistence type="inferred from homology"/>
<keyword evidence="13" id="KW-1185">Reference proteome</keyword>
<dbReference type="InterPro" id="IPR003374">
    <property type="entry name" value="ApbE-like_sf"/>
</dbReference>
<evidence type="ECO:0000256" key="1">
    <source>
        <dbReference type="ARBA" id="ARBA00011955"/>
    </source>
</evidence>
<dbReference type="PANTHER" id="PTHR30040">
    <property type="entry name" value="THIAMINE BIOSYNTHESIS LIPOPROTEIN APBE"/>
    <property type="match status" value="1"/>
</dbReference>
<comment type="catalytic activity">
    <reaction evidence="9 10">
        <text>L-threonyl-[protein] + FAD = FMN-L-threonyl-[protein] + AMP + H(+)</text>
        <dbReference type="Rhea" id="RHEA:36847"/>
        <dbReference type="Rhea" id="RHEA-COMP:11060"/>
        <dbReference type="Rhea" id="RHEA-COMP:11061"/>
        <dbReference type="ChEBI" id="CHEBI:15378"/>
        <dbReference type="ChEBI" id="CHEBI:30013"/>
        <dbReference type="ChEBI" id="CHEBI:57692"/>
        <dbReference type="ChEBI" id="CHEBI:74257"/>
        <dbReference type="ChEBI" id="CHEBI:456215"/>
        <dbReference type="EC" id="2.7.1.180"/>
    </reaction>
</comment>
<feature type="binding site" evidence="11">
    <location>
        <position position="324"/>
    </location>
    <ligand>
        <name>Mg(2+)</name>
        <dbReference type="ChEBI" id="CHEBI:18420"/>
    </ligand>
</feature>
<accession>A0A517MJF6</accession>
<protein>
    <recommendedName>
        <fullName evidence="2 10">FAD:protein FMN transferase</fullName>
        <ecNumber evidence="1 10">2.7.1.180</ecNumber>
    </recommendedName>
    <alternativeName>
        <fullName evidence="8 10">Flavin transferase</fullName>
    </alternativeName>
</protein>
<gene>
    <name evidence="12" type="primary">apbE_2</name>
    <name evidence="12" type="ORF">FF011L_38150</name>
</gene>
<evidence type="ECO:0000256" key="5">
    <source>
        <dbReference type="ARBA" id="ARBA00022723"/>
    </source>
</evidence>
<dbReference type="Pfam" id="PF02424">
    <property type="entry name" value="ApbE"/>
    <property type="match status" value="1"/>
</dbReference>
<keyword evidence="3 10" id="KW-0285">Flavoprotein</keyword>
<dbReference type="KEGG" id="rml:FF011L_38150"/>
<dbReference type="Proteomes" id="UP000320672">
    <property type="component" value="Chromosome"/>
</dbReference>
<comment type="cofactor">
    <cofactor evidence="11">
        <name>Mg(2+)</name>
        <dbReference type="ChEBI" id="CHEBI:18420"/>
    </cofactor>
    <cofactor evidence="11">
        <name>Mn(2+)</name>
        <dbReference type="ChEBI" id="CHEBI:29035"/>
    </cofactor>
    <text evidence="11">Magnesium. Can also use manganese.</text>
</comment>
<evidence type="ECO:0000256" key="2">
    <source>
        <dbReference type="ARBA" id="ARBA00016337"/>
    </source>
</evidence>
<sequence>MLFMPTAQQIKPIESTPPILGKAMPGVHAMCGIFAIAAILFSGCAPTESTLPLADDSQSVRIIEANGRTMGTTYMVKLANPPAELPDDWQLVLDAELRNVNDQMSTYLESSEISRFNRSESTDWFPVSQETADVVAAAQEISEETGGAFDVTVAPLVNAWSFGPGKRTQEPPTKETIADLRKRIGYEHLSVQMSPPALRKAIPELSVDLSAIAKGHGVDRLVLVLKELNVEHAFVDIGGEVRLLGDRIDRPWGVGIQVPDGTPNEVVTALPLSDAAIATSGDYRNYFDSDGERYSHTIDPRTGYPVKHDLASVSVIAESCMLADGWATAINVLGGEAGRVLAVERKMDVMLIRRQGDSYQTTRTGIFETGLESLKPSKGTQ</sequence>
<dbReference type="PANTHER" id="PTHR30040:SF2">
    <property type="entry name" value="FAD:PROTEIN FMN TRANSFERASE"/>
    <property type="match status" value="1"/>
</dbReference>
<keyword evidence="4 10" id="KW-0808">Transferase</keyword>